<dbReference type="Gene3D" id="3.90.1150.140">
    <property type="match status" value="1"/>
</dbReference>
<evidence type="ECO:0000259" key="3">
    <source>
        <dbReference type="Pfam" id="PF20732"/>
    </source>
</evidence>
<feature type="region of interest" description="Disordered" evidence="1">
    <location>
        <begin position="35"/>
        <end position="62"/>
    </location>
</feature>
<keyword evidence="5" id="KW-1185">Reference proteome</keyword>
<dbReference type="EMBL" id="CP139781">
    <property type="protein sequence ID" value="WRQ87034.1"/>
    <property type="molecule type" value="Genomic_DNA"/>
</dbReference>
<dbReference type="InterPro" id="IPR008302">
    <property type="entry name" value="NamZ"/>
</dbReference>
<feature type="domain" description="Peptidoglycan beta-N-acetylmuramidase NamZ C-terminal" evidence="3">
    <location>
        <begin position="303"/>
        <end position="458"/>
    </location>
</feature>
<dbReference type="Proteomes" id="UP000738431">
    <property type="component" value="Chromosome"/>
</dbReference>
<name>A0ABZ1C607_9BACT</name>
<proteinExistence type="predicted"/>
<dbReference type="Pfam" id="PF20732">
    <property type="entry name" value="NamZ_C"/>
    <property type="match status" value="1"/>
</dbReference>
<dbReference type="RefSeq" id="WP_225919266.1">
    <property type="nucleotide sequence ID" value="NZ_CP139781.1"/>
</dbReference>
<dbReference type="PROSITE" id="PS51257">
    <property type="entry name" value="PROKAR_LIPOPROTEIN"/>
    <property type="match status" value="1"/>
</dbReference>
<dbReference type="InterPro" id="IPR048503">
    <property type="entry name" value="NamZ_C"/>
</dbReference>
<reference evidence="4 5" key="1">
    <citation type="submission" date="2021-08" db="EMBL/GenBank/DDBJ databases">
        <authorList>
            <person name="Zhang D."/>
            <person name="Zhang A."/>
            <person name="Wang L."/>
        </authorList>
    </citation>
    <scope>NUCLEOTIDE SEQUENCE [LARGE SCALE GENOMIC DNA]</scope>
    <source>
        <strain evidence="4 5">WL0086</strain>
    </source>
</reference>
<sequence>MFGRSHSRPWFSLLPLVGLLLAGFVGCAAGGPSPRANTAAAGATRAAPTPPPAAQASNPATPQRAYPVMLGIDVLEANRFEQLRGKRVGLLTHPAGVNRRGESTVDVLRRAPGVNLVALFGPEHGIYGDEKANVPVDDRIDPRTGLPVFSLYGKYRKPTPKMLEGLDALVVDLQDIGTRSYTYVSCMRLAMTACFEQGVEFIVLDRPNPLGGLKVDGPPLDAQWKSYVGAFRVPYVHGLTIAELARMSRFAPGVLDLDDATRNAGKLTIVPMRGWTRAMRWPETGLKWVPTSPMIPDFAAVVGYPMVGLGTYLGDFSHGVGVDYPFRGIAHRGTRIDQLESLLRAMNVPGIAVQRVRATTREGKPTEGLYLRVADWAQWNPVEMNFHLMRLACALEPTNPFADAKDSEAGLFIKHMGSEAFFNAIKRDGADIDLDHWLATWRRQADIYQRQSQRYWIYR</sequence>
<evidence type="ECO:0000256" key="1">
    <source>
        <dbReference type="SAM" id="MobiDB-lite"/>
    </source>
</evidence>
<dbReference type="Pfam" id="PF07075">
    <property type="entry name" value="NamZ_N"/>
    <property type="match status" value="1"/>
</dbReference>
<dbReference type="PANTHER" id="PTHR42915">
    <property type="entry name" value="HYPOTHETICAL 460 KDA PROTEIN IN FEUA-SIGW INTERGENIC REGION [PRECURSOR]"/>
    <property type="match status" value="1"/>
</dbReference>
<reference evidence="4 5" key="2">
    <citation type="submission" date="2023-12" db="EMBL/GenBank/DDBJ databases">
        <title>Description of an unclassified Opitutus bacterium of Verrucomicrobiota.</title>
        <authorList>
            <person name="Zhang D.-F."/>
        </authorList>
    </citation>
    <scope>NUCLEOTIDE SEQUENCE [LARGE SCALE GENOMIC DNA]</scope>
    <source>
        <strain evidence="4 5">WL0086</strain>
    </source>
</reference>
<dbReference type="PANTHER" id="PTHR42915:SF1">
    <property type="entry name" value="PEPTIDOGLYCAN BETA-N-ACETYLMURAMIDASE NAMZ"/>
    <property type="match status" value="1"/>
</dbReference>
<feature type="compositionally biased region" description="Low complexity" evidence="1">
    <location>
        <begin position="35"/>
        <end position="47"/>
    </location>
</feature>
<evidence type="ECO:0000313" key="4">
    <source>
        <dbReference type="EMBL" id="WRQ87034.1"/>
    </source>
</evidence>
<dbReference type="PIRSF" id="PIRSF016719">
    <property type="entry name" value="UCP016719"/>
    <property type="match status" value="1"/>
</dbReference>
<accession>A0ABZ1C607</accession>
<organism evidence="4 5">
    <name type="scientific">Actomonas aquatica</name>
    <dbReference type="NCBI Taxonomy" id="2866162"/>
    <lineage>
        <taxon>Bacteria</taxon>
        <taxon>Pseudomonadati</taxon>
        <taxon>Verrucomicrobiota</taxon>
        <taxon>Opitutia</taxon>
        <taxon>Opitutales</taxon>
        <taxon>Opitutaceae</taxon>
        <taxon>Actomonas</taxon>
    </lineage>
</organism>
<dbReference type="InterPro" id="IPR048502">
    <property type="entry name" value="NamZ_N"/>
</dbReference>
<feature type="domain" description="Peptidoglycan beta-N-acetylmuramidase NamZ N-terminal" evidence="2">
    <location>
        <begin position="88"/>
        <end position="298"/>
    </location>
</feature>
<protein>
    <submittedName>
        <fullName evidence="4">DUF1343 domain-containing protein</fullName>
    </submittedName>
</protein>
<dbReference type="Gene3D" id="3.40.50.12170">
    <property type="entry name" value="Uncharacterised protein PF07075, DUF1343"/>
    <property type="match status" value="1"/>
</dbReference>
<gene>
    <name evidence="4" type="ORF">K1X11_019645</name>
</gene>
<evidence type="ECO:0000313" key="5">
    <source>
        <dbReference type="Proteomes" id="UP000738431"/>
    </source>
</evidence>
<evidence type="ECO:0000259" key="2">
    <source>
        <dbReference type="Pfam" id="PF07075"/>
    </source>
</evidence>